<dbReference type="Proteomes" id="UP000008206">
    <property type="component" value="Chromosome"/>
</dbReference>
<feature type="transmembrane region" description="Helical" evidence="1">
    <location>
        <begin position="34"/>
        <end position="52"/>
    </location>
</feature>
<dbReference type="eggNOG" id="COG1716">
    <property type="taxonomic scope" value="Bacteria"/>
</dbReference>
<dbReference type="EMBL" id="CP002198">
    <property type="protein sequence ID" value="ADN17201.1"/>
    <property type="molecule type" value="Genomic_DNA"/>
</dbReference>
<keyword evidence="1" id="KW-0812">Transmembrane</keyword>
<name>E0U745_GLOV7</name>
<feature type="transmembrane region" description="Helical" evidence="1">
    <location>
        <begin position="64"/>
        <end position="88"/>
    </location>
</feature>
<reference evidence="3" key="1">
    <citation type="journal article" date="2011" name="MBio">
        <title>Novel metabolic attributes of the genus Cyanothece, comprising a group of unicellular nitrogen-fixing Cyanobacteria.</title>
        <authorList>
            <person name="Bandyopadhyay A."/>
            <person name="Elvitigala T."/>
            <person name="Welsh E."/>
            <person name="Stockel J."/>
            <person name="Liberton M."/>
            <person name="Min H."/>
            <person name="Sherman L.A."/>
            <person name="Pakrasi H.B."/>
        </authorList>
    </citation>
    <scope>NUCLEOTIDE SEQUENCE [LARGE SCALE GENOMIC DNA]</scope>
    <source>
        <strain evidence="3">PCC 7822</strain>
    </source>
</reference>
<keyword evidence="1" id="KW-0472">Membrane</keyword>
<feature type="transmembrane region" description="Helical" evidence="1">
    <location>
        <begin position="120"/>
        <end position="137"/>
    </location>
</feature>
<gene>
    <name evidence="2" type="ordered locus">Cyan7822_5320</name>
</gene>
<evidence type="ECO:0000313" key="3">
    <source>
        <dbReference type="Proteomes" id="UP000008206"/>
    </source>
</evidence>
<proteinExistence type="predicted"/>
<accession>E0U745</accession>
<protein>
    <submittedName>
        <fullName evidence="2">Uncharacterized protein</fullName>
    </submittedName>
</protein>
<dbReference type="KEGG" id="cyj:Cyan7822_5320"/>
<organism evidence="2 3">
    <name type="scientific">Gloeothece verrucosa (strain PCC 7822)</name>
    <name type="common">Cyanothece sp. (strain PCC 7822)</name>
    <dbReference type="NCBI Taxonomy" id="497965"/>
    <lineage>
        <taxon>Bacteria</taxon>
        <taxon>Bacillati</taxon>
        <taxon>Cyanobacteriota</taxon>
        <taxon>Cyanophyceae</taxon>
        <taxon>Oscillatoriophycideae</taxon>
        <taxon>Chroococcales</taxon>
        <taxon>Aphanothecaceae</taxon>
        <taxon>Gloeothece</taxon>
        <taxon>Gloeothece verrucosa</taxon>
    </lineage>
</organism>
<evidence type="ECO:0000313" key="2">
    <source>
        <dbReference type="EMBL" id="ADN17201.1"/>
    </source>
</evidence>
<sequence>MPPNPQAMTTLLKKKGILVISLLNIIPLEIEEEMLFRLIGLALLLLGIYLLGQNIYFTTNVSPYWWRGIAADGSILFLTGGIVALFFFPSGVKSVGWMSLLIGILLVFISSRAILNPTSLWEFCLSIACFMGGYQLLTTGRLNL</sequence>
<dbReference type="HOGENOM" id="CLU_149886_0_0_3"/>
<keyword evidence="3" id="KW-1185">Reference proteome</keyword>
<keyword evidence="1" id="KW-1133">Transmembrane helix</keyword>
<feature type="transmembrane region" description="Helical" evidence="1">
    <location>
        <begin position="95"/>
        <end position="114"/>
    </location>
</feature>
<evidence type="ECO:0000256" key="1">
    <source>
        <dbReference type="SAM" id="Phobius"/>
    </source>
</evidence>
<dbReference type="AlphaFoldDB" id="E0U745"/>
<dbReference type="STRING" id="497965.Cyan7822_5320"/>